<gene>
    <name evidence="1" type="ORF">CYLTODRAFT_55871</name>
</gene>
<evidence type="ECO:0000313" key="1">
    <source>
        <dbReference type="EMBL" id="KIY72284.1"/>
    </source>
</evidence>
<proteinExistence type="predicted"/>
<reference evidence="1 2" key="1">
    <citation type="journal article" date="2015" name="Fungal Genet. Biol.">
        <title>Evolution of novel wood decay mechanisms in Agaricales revealed by the genome sequences of Fistulina hepatica and Cylindrobasidium torrendii.</title>
        <authorList>
            <person name="Floudas D."/>
            <person name="Held B.W."/>
            <person name="Riley R."/>
            <person name="Nagy L.G."/>
            <person name="Koehler G."/>
            <person name="Ransdell A.S."/>
            <person name="Younus H."/>
            <person name="Chow J."/>
            <person name="Chiniquy J."/>
            <person name="Lipzen A."/>
            <person name="Tritt A."/>
            <person name="Sun H."/>
            <person name="Haridas S."/>
            <person name="LaButti K."/>
            <person name="Ohm R.A."/>
            <person name="Kues U."/>
            <person name="Blanchette R.A."/>
            <person name="Grigoriev I.V."/>
            <person name="Minto R.E."/>
            <person name="Hibbett D.S."/>
        </authorList>
    </citation>
    <scope>NUCLEOTIDE SEQUENCE [LARGE SCALE GENOMIC DNA]</scope>
    <source>
        <strain evidence="1 2">FP15055 ss-10</strain>
    </source>
</reference>
<dbReference type="AlphaFoldDB" id="A0A0D7BQ41"/>
<accession>A0A0D7BQ41</accession>
<sequence>MHPHFVGPVYIKHPVTGKVTTHELPYDSLPVFKLKTAIPVIVAHMSYIHLQYWPGITQLRDIVYTNGCICDGIAVPRAWRQESTFTNDSRVQYM</sequence>
<name>A0A0D7BQ41_9AGAR</name>
<keyword evidence="2" id="KW-1185">Reference proteome</keyword>
<organism evidence="1 2">
    <name type="scientific">Cylindrobasidium torrendii FP15055 ss-10</name>
    <dbReference type="NCBI Taxonomy" id="1314674"/>
    <lineage>
        <taxon>Eukaryota</taxon>
        <taxon>Fungi</taxon>
        <taxon>Dikarya</taxon>
        <taxon>Basidiomycota</taxon>
        <taxon>Agaricomycotina</taxon>
        <taxon>Agaricomycetes</taxon>
        <taxon>Agaricomycetidae</taxon>
        <taxon>Agaricales</taxon>
        <taxon>Marasmiineae</taxon>
        <taxon>Physalacriaceae</taxon>
        <taxon>Cylindrobasidium</taxon>
    </lineage>
</organism>
<dbReference type="Proteomes" id="UP000054007">
    <property type="component" value="Unassembled WGS sequence"/>
</dbReference>
<dbReference type="EMBL" id="KN880445">
    <property type="protein sequence ID" value="KIY72284.1"/>
    <property type="molecule type" value="Genomic_DNA"/>
</dbReference>
<protein>
    <submittedName>
        <fullName evidence="1">Uncharacterized protein</fullName>
    </submittedName>
</protein>
<evidence type="ECO:0000313" key="2">
    <source>
        <dbReference type="Proteomes" id="UP000054007"/>
    </source>
</evidence>